<evidence type="ECO:0000256" key="2">
    <source>
        <dbReference type="ARBA" id="ARBA00023125"/>
    </source>
</evidence>
<dbReference type="SUPFAM" id="SSF56349">
    <property type="entry name" value="DNA breaking-rejoining enzymes"/>
    <property type="match status" value="1"/>
</dbReference>
<dbReference type="Gene3D" id="1.10.443.10">
    <property type="entry name" value="Intergrase catalytic core"/>
    <property type="match status" value="1"/>
</dbReference>
<accession>A0ABU0IGP0</accession>
<dbReference type="RefSeq" id="WP_307159600.1">
    <property type="nucleotide sequence ID" value="NZ_JAUSWH010000014.1"/>
</dbReference>
<dbReference type="Pfam" id="PF20172">
    <property type="entry name" value="DUF6538"/>
    <property type="match status" value="1"/>
</dbReference>
<gene>
    <name evidence="5" type="ORF">QO005_003781</name>
</gene>
<dbReference type="Gene3D" id="1.10.150.130">
    <property type="match status" value="1"/>
</dbReference>
<keyword evidence="1" id="KW-0229">DNA integration</keyword>
<dbReference type="Proteomes" id="UP001235269">
    <property type="component" value="Unassembled WGS sequence"/>
</dbReference>
<dbReference type="InterPro" id="IPR046668">
    <property type="entry name" value="DUF6538"/>
</dbReference>
<sequence length="525" mass="59719">MVLKMTQPFKHPVTGIYQFRKRVPKDLIPLVGKRKEKVTLGTRDPREAKVIHARVSAEVEARWAQLAKGRISLSFKQALAMAGEIYREYVAAHEDKPSKSKFVLGVLAKKHFNPYDKSVSVGFADTDRAKVIKDAWMKEILEPPELDAYLSKRGILLDTESYDLLRNHVQQALIQARQLLMNFHLGDYTPDRKADRFPKLEITQPSARENRGDVGSEKFLITTIFEDYAREKEISPASYKRWKPIIAKVSVEVPDARDLTKQWCIDWKDKLIKDGLAKNTVKDAYLAALRTVCAWGAVNNRIPSNPLDGVTVAVPRRRKTRKPYFTGEEAITILRATLVPQSDRMSDQICGAFRWLPWLCAYSGARVGEIAQLRKQDIQLHDGVWLMWITPEAGSTKNGAPRFVAIHPHLVEQGFLDFVKRSKNDAPLFYDPARSRGGQDGNPQYKKVGERIAAWVRKIGVDDDQIQPNHAWRHGFKTRARKVKMDVGARDYMQGHVPATEGEAYGEFEPDVLAHEIGKLERFAT</sequence>
<keyword evidence="2" id="KW-0238">DNA-binding</keyword>
<evidence type="ECO:0000256" key="1">
    <source>
        <dbReference type="ARBA" id="ARBA00022908"/>
    </source>
</evidence>
<keyword evidence="6" id="KW-1185">Reference proteome</keyword>
<dbReference type="PANTHER" id="PTHR30349">
    <property type="entry name" value="PHAGE INTEGRASE-RELATED"/>
    <property type="match status" value="1"/>
</dbReference>
<dbReference type="PANTHER" id="PTHR30349:SF88">
    <property type="entry name" value="BLL1584 PROTEIN"/>
    <property type="match status" value="1"/>
</dbReference>
<dbReference type="InterPro" id="IPR013762">
    <property type="entry name" value="Integrase-like_cat_sf"/>
</dbReference>
<evidence type="ECO:0000313" key="6">
    <source>
        <dbReference type="Proteomes" id="UP001235269"/>
    </source>
</evidence>
<reference evidence="5 6" key="1">
    <citation type="submission" date="2023-07" db="EMBL/GenBank/DDBJ databases">
        <title>Genomic Encyclopedia of Type Strains, Phase IV (KMG-IV): sequencing the most valuable type-strain genomes for metagenomic binning, comparative biology and taxonomic classification.</title>
        <authorList>
            <person name="Goeker M."/>
        </authorList>
    </citation>
    <scope>NUCLEOTIDE SEQUENCE [LARGE SCALE GENOMIC DNA]</scope>
    <source>
        <strain evidence="5 6">DSM 100301</strain>
    </source>
</reference>
<keyword evidence="3" id="KW-0233">DNA recombination</keyword>
<dbReference type="InterPro" id="IPR002104">
    <property type="entry name" value="Integrase_catalytic"/>
</dbReference>
<dbReference type="PROSITE" id="PS51898">
    <property type="entry name" value="TYR_RECOMBINASE"/>
    <property type="match status" value="1"/>
</dbReference>
<protein>
    <submittedName>
        <fullName evidence="5">Integrase</fullName>
    </submittedName>
</protein>
<dbReference type="EMBL" id="JAUSWH010000014">
    <property type="protein sequence ID" value="MDQ0457425.1"/>
    <property type="molecule type" value="Genomic_DNA"/>
</dbReference>
<evidence type="ECO:0000259" key="4">
    <source>
        <dbReference type="PROSITE" id="PS51898"/>
    </source>
</evidence>
<dbReference type="InterPro" id="IPR050090">
    <property type="entry name" value="Tyrosine_recombinase_XerCD"/>
</dbReference>
<organism evidence="5 6">
    <name type="scientific">Rhizobium paknamense</name>
    <dbReference type="NCBI Taxonomy" id="1206817"/>
    <lineage>
        <taxon>Bacteria</taxon>
        <taxon>Pseudomonadati</taxon>
        <taxon>Pseudomonadota</taxon>
        <taxon>Alphaproteobacteria</taxon>
        <taxon>Hyphomicrobiales</taxon>
        <taxon>Rhizobiaceae</taxon>
        <taxon>Rhizobium/Agrobacterium group</taxon>
        <taxon>Rhizobium</taxon>
    </lineage>
</organism>
<comment type="caution">
    <text evidence="5">The sequence shown here is derived from an EMBL/GenBank/DDBJ whole genome shotgun (WGS) entry which is preliminary data.</text>
</comment>
<name>A0ABU0IGP0_9HYPH</name>
<evidence type="ECO:0000313" key="5">
    <source>
        <dbReference type="EMBL" id="MDQ0457425.1"/>
    </source>
</evidence>
<evidence type="ECO:0000256" key="3">
    <source>
        <dbReference type="ARBA" id="ARBA00023172"/>
    </source>
</evidence>
<dbReference type="InterPro" id="IPR010998">
    <property type="entry name" value="Integrase_recombinase_N"/>
</dbReference>
<dbReference type="InterPro" id="IPR011010">
    <property type="entry name" value="DNA_brk_join_enz"/>
</dbReference>
<feature type="domain" description="Tyr recombinase" evidence="4">
    <location>
        <begin position="320"/>
        <end position="518"/>
    </location>
</feature>
<proteinExistence type="predicted"/>